<proteinExistence type="predicted"/>
<reference evidence="13 14" key="1">
    <citation type="submission" date="2017-10" db="EMBL/GenBank/DDBJ databases">
        <title>Bifidobacterium xylocopum sp. nov. and Bifidobacterium aemilianum sp. nov., from the carpenter bee (Xylocopa violacea) digestive tract.</title>
        <authorList>
            <person name="Alberoni D."/>
            <person name="Baffoni L."/>
            <person name="Di Gioia D."/>
            <person name="Gaggia F."/>
            <person name="Biavati B."/>
        </authorList>
    </citation>
    <scope>NUCLEOTIDE SEQUENCE [LARGE SCALE GENOMIC DNA]</scope>
    <source>
        <strain evidence="13 14">XV10</strain>
    </source>
</reference>
<comment type="subcellular location">
    <subcellularLocation>
        <location evidence="1">Cell membrane</location>
        <topology evidence="1">Multi-pass membrane protein</topology>
    </subcellularLocation>
</comment>
<dbReference type="GO" id="GO:0051453">
    <property type="term" value="P:regulation of intracellular pH"/>
    <property type="evidence" value="ECO:0007669"/>
    <property type="project" value="TreeGrafter"/>
</dbReference>
<feature type="transmembrane region" description="Helical" evidence="11">
    <location>
        <begin position="6"/>
        <end position="24"/>
    </location>
</feature>
<evidence type="ECO:0000256" key="5">
    <source>
        <dbReference type="ARBA" id="ARBA00022989"/>
    </source>
</evidence>
<dbReference type="AlphaFoldDB" id="A0A366K7Q8"/>
<keyword evidence="3" id="KW-1003">Cell membrane</keyword>
<dbReference type="Pfam" id="PF00999">
    <property type="entry name" value="Na_H_Exchanger"/>
    <property type="match status" value="1"/>
</dbReference>
<dbReference type="PANTHER" id="PTHR10110:SF86">
    <property type="entry name" value="SODIUM_HYDROGEN EXCHANGER 7"/>
    <property type="match status" value="1"/>
</dbReference>
<evidence type="ECO:0000256" key="4">
    <source>
        <dbReference type="ARBA" id="ARBA00022692"/>
    </source>
</evidence>
<evidence type="ECO:0000256" key="6">
    <source>
        <dbReference type="ARBA" id="ARBA00023053"/>
    </source>
</evidence>
<feature type="transmembrane region" description="Helical" evidence="11">
    <location>
        <begin position="81"/>
        <end position="103"/>
    </location>
</feature>
<dbReference type="RefSeq" id="WP_113860774.1">
    <property type="nucleotide sequence ID" value="NZ_PDCG01000015.1"/>
</dbReference>
<dbReference type="Proteomes" id="UP000252530">
    <property type="component" value="Unassembled WGS sequence"/>
</dbReference>
<gene>
    <name evidence="13" type="ORF">CRD60_08085</name>
</gene>
<evidence type="ECO:0000256" key="8">
    <source>
        <dbReference type="ARBA" id="ARBA00023136"/>
    </source>
</evidence>
<dbReference type="GO" id="GO:0005886">
    <property type="term" value="C:plasma membrane"/>
    <property type="evidence" value="ECO:0007669"/>
    <property type="project" value="UniProtKB-SubCell"/>
</dbReference>
<evidence type="ECO:0000256" key="7">
    <source>
        <dbReference type="ARBA" id="ARBA00023065"/>
    </source>
</evidence>
<keyword evidence="14" id="KW-1185">Reference proteome</keyword>
<keyword evidence="7" id="KW-0406">Ion transport</keyword>
<feature type="coiled-coil region" evidence="10">
    <location>
        <begin position="485"/>
        <end position="512"/>
    </location>
</feature>
<keyword evidence="5 11" id="KW-1133">Transmembrane helix</keyword>
<dbReference type="OrthoDB" id="9809206at2"/>
<evidence type="ECO:0000313" key="13">
    <source>
        <dbReference type="EMBL" id="RBP97198.1"/>
    </source>
</evidence>
<feature type="transmembrane region" description="Helical" evidence="11">
    <location>
        <begin position="316"/>
        <end position="337"/>
    </location>
</feature>
<evidence type="ECO:0000313" key="14">
    <source>
        <dbReference type="Proteomes" id="UP000252530"/>
    </source>
</evidence>
<dbReference type="Gene3D" id="6.10.140.1330">
    <property type="match status" value="1"/>
</dbReference>
<feature type="transmembrane region" description="Helical" evidence="11">
    <location>
        <begin position="393"/>
        <end position="415"/>
    </location>
</feature>
<organism evidence="13 14">
    <name type="scientific">Bifidobacterium aemilianum</name>
    <dbReference type="NCBI Taxonomy" id="2493120"/>
    <lineage>
        <taxon>Bacteria</taxon>
        <taxon>Bacillati</taxon>
        <taxon>Actinomycetota</taxon>
        <taxon>Actinomycetes</taxon>
        <taxon>Bifidobacteriales</taxon>
        <taxon>Bifidobacteriaceae</taxon>
        <taxon>Bifidobacterium</taxon>
    </lineage>
</organism>
<keyword evidence="2" id="KW-0813">Transport</keyword>
<feature type="transmembrane region" description="Helical" evidence="11">
    <location>
        <begin position="156"/>
        <end position="176"/>
    </location>
</feature>
<feature type="transmembrane region" description="Helical" evidence="11">
    <location>
        <begin position="358"/>
        <end position="381"/>
    </location>
</feature>
<evidence type="ECO:0000256" key="11">
    <source>
        <dbReference type="SAM" id="Phobius"/>
    </source>
</evidence>
<evidence type="ECO:0000259" key="12">
    <source>
        <dbReference type="Pfam" id="PF00999"/>
    </source>
</evidence>
<protein>
    <submittedName>
        <fullName evidence="13">Sodium:proton antiporter</fullName>
    </submittedName>
</protein>
<dbReference type="EMBL" id="PDCG01000015">
    <property type="protein sequence ID" value="RBP97198.1"/>
    <property type="molecule type" value="Genomic_DNA"/>
</dbReference>
<evidence type="ECO:0000256" key="1">
    <source>
        <dbReference type="ARBA" id="ARBA00004651"/>
    </source>
</evidence>
<comment type="caution">
    <text evidence="13">The sequence shown here is derived from an EMBL/GenBank/DDBJ whole genome shotgun (WGS) entry which is preliminary data.</text>
</comment>
<feature type="transmembrane region" description="Helical" evidence="11">
    <location>
        <begin position="225"/>
        <end position="253"/>
    </location>
</feature>
<name>A0A366K7Q8_9BIFI</name>
<evidence type="ECO:0000256" key="3">
    <source>
        <dbReference type="ARBA" id="ARBA00022475"/>
    </source>
</evidence>
<dbReference type="InterPro" id="IPR006153">
    <property type="entry name" value="Cation/H_exchanger_TM"/>
</dbReference>
<evidence type="ECO:0000256" key="2">
    <source>
        <dbReference type="ARBA" id="ARBA00022448"/>
    </source>
</evidence>
<evidence type="ECO:0000256" key="9">
    <source>
        <dbReference type="ARBA" id="ARBA00023201"/>
    </source>
</evidence>
<feature type="transmembrane region" description="Helical" evidence="11">
    <location>
        <begin position="274"/>
        <end position="296"/>
    </location>
</feature>
<feature type="transmembrane region" description="Helical" evidence="11">
    <location>
        <begin position="53"/>
        <end position="69"/>
    </location>
</feature>
<dbReference type="PANTHER" id="PTHR10110">
    <property type="entry name" value="SODIUM/HYDROGEN EXCHANGER"/>
    <property type="match status" value="1"/>
</dbReference>
<dbReference type="GO" id="GO:0015386">
    <property type="term" value="F:potassium:proton antiporter activity"/>
    <property type="evidence" value="ECO:0007669"/>
    <property type="project" value="TreeGrafter"/>
</dbReference>
<dbReference type="GO" id="GO:0015385">
    <property type="term" value="F:sodium:proton antiporter activity"/>
    <property type="evidence" value="ECO:0007669"/>
    <property type="project" value="InterPro"/>
</dbReference>
<evidence type="ECO:0000256" key="10">
    <source>
        <dbReference type="SAM" id="Coils"/>
    </source>
</evidence>
<keyword evidence="8 11" id="KW-0472">Membrane</keyword>
<sequence>MEVVRLILYILAAVVASSFISRFIPKISTPLVQILLGALLAELPFFPEATLDPELFMVLFIAPLLYLEAHEVEKDSLLKTLKLSLSMAIGLVLLTMSVVGLALNALWPAVPLAAAFALGAALGPTDAVAVSSLSSEASLSEGQKSVLEGESLFNDASGVIGFQFSILAAVTGTFSLTQATGRFVVTFVGGIVFGLVAGFLANWLFTSIRSLGWETVTSRILMELFLPFLIYLGADQLGHVSGILAVVTAGLTVHFDRTGIGPNVARTNIVSTSVWSVLSFSLNGAVFILLGMQLPAAIKDSWNNSSVSNNLLMVEIVLISLLVIGLRFAWIAATLALERDQETKRCRPMTADRCRSAAVMTFGGPKGTITLALMFTIPYITQSGTAFPVRSELIFVAAGVIVVTLVLANFLLPVLAPKDDGGRAKAVTEIAIDVVRQTIAELSNRVTKENRRAVMLVIDSYTKRITRMKQHLGISDPQAFAQLQVDALRWEKEYVQQALNEAKAESRELHERQGDKADQGEYELKIEAAERMMDNIMNAIRHSSTKGVGGQVISHIRGRWYVFRHRGIMLIKRGNAKIRRTTPLVNENELYNATRDLQSKAIDYVINRLYREMKTGHYSAEDCSALLLDYRRTSAALKSRPGLPDSVEFINQLEEVKHESYAIELSVIQDLQESGKVNRAQARELRRNVYVMQVDADSGV</sequence>
<keyword evidence="9" id="KW-0739">Sodium transport</keyword>
<feature type="domain" description="Cation/H+ exchanger transmembrane" evidence="12">
    <location>
        <begin position="11"/>
        <end position="414"/>
    </location>
</feature>
<accession>A0A366K7Q8</accession>
<keyword evidence="10" id="KW-0175">Coiled coil</keyword>
<keyword evidence="4 11" id="KW-0812">Transmembrane</keyword>
<keyword evidence="6" id="KW-0915">Sodium</keyword>
<dbReference type="InterPro" id="IPR018422">
    <property type="entry name" value="Cation/H_exchanger_CPA1"/>
</dbReference>
<feature type="transmembrane region" description="Helical" evidence="11">
    <location>
        <begin position="183"/>
        <end position="205"/>
    </location>
</feature>
<dbReference type="GO" id="GO:0098719">
    <property type="term" value="P:sodium ion import across plasma membrane"/>
    <property type="evidence" value="ECO:0007669"/>
    <property type="project" value="TreeGrafter"/>
</dbReference>